<name>A0AA42TWW5_9BURK</name>
<dbReference type="SUPFAM" id="SSF51306">
    <property type="entry name" value="LexA/Signal peptidase"/>
    <property type="match status" value="1"/>
</dbReference>
<accession>A0AA42TWW5</accession>
<dbReference type="RefSeq" id="WP_240154376.1">
    <property type="nucleotide sequence ID" value="NZ_JAOCEK010000026.1"/>
</dbReference>
<dbReference type="InterPro" id="IPR039418">
    <property type="entry name" value="LexA-like"/>
</dbReference>
<keyword evidence="1" id="KW-0805">Transcription regulation</keyword>
<proteinExistence type="predicted"/>
<reference evidence="5" key="1">
    <citation type="submission" date="2022-09" db="EMBL/GenBank/DDBJ databases">
        <title>Intensive care unit water sources are persistently colonized with multi-drug resistant bacteria and are the site of extensive horizontal gene transfer of antibiotic resistance genes.</title>
        <authorList>
            <person name="Diorio-Toth L."/>
        </authorList>
    </citation>
    <scope>NUCLEOTIDE SEQUENCE</scope>
    <source>
        <strain evidence="5">GD03832</strain>
    </source>
</reference>
<evidence type="ECO:0000313" key="5">
    <source>
        <dbReference type="EMBL" id="MDH1336813.1"/>
    </source>
</evidence>
<sequence>MTTDSITTEPSNVEPALELKKSRRVPVTGSVRGGPDGYLVQDNGTEGWVEYWTGDPRAYALRIKGDSMHPRYRAGEYVVVTPSIEAQSGRDVVVKLIDGKCLLKQFNWTRGDEMQFVSINNGYEPMTISKEDIECVDRVAGCVGPDAMVF</sequence>
<feature type="domain" description="Peptidase S24/S26A/S26B/S26C" evidence="4">
    <location>
        <begin position="27"/>
        <end position="138"/>
    </location>
</feature>
<gene>
    <name evidence="5" type="ORF">N5D63_21935</name>
</gene>
<keyword evidence="3" id="KW-0804">Transcription</keyword>
<dbReference type="Gene3D" id="2.10.109.10">
    <property type="entry name" value="Umud Fragment, subunit A"/>
    <property type="match status" value="1"/>
</dbReference>
<dbReference type="Proteomes" id="UP001161065">
    <property type="component" value="Unassembled WGS sequence"/>
</dbReference>
<organism evidence="5 6">
    <name type="scientific">Comamonas thiooxydans</name>
    <dbReference type="NCBI Taxonomy" id="363952"/>
    <lineage>
        <taxon>Bacteria</taxon>
        <taxon>Pseudomonadati</taxon>
        <taxon>Pseudomonadota</taxon>
        <taxon>Betaproteobacteria</taxon>
        <taxon>Burkholderiales</taxon>
        <taxon>Comamonadaceae</taxon>
        <taxon>Comamonas</taxon>
    </lineage>
</organism>
<dbReference type="Pfam" id="PF00717">
    <property type="entry name" value="Peptidase_S24"/>
    <property type="match status" value="1"/>
</dbReference>
<evidence type="ECO:0000259" key="4">
    <source>
        <dbReference type="Pfam" id="PF00717"/>
    </source>
</evidence>
<protein>
    <submittedName>
        <fullName evidence="5">S24 family peptidase</fullName>
    </submittedName>
</protein>
<comment type="caution">
    <text evidence="5">The sequence shown here is derived from an EMBL/GenBank/DDBJ whole genome shotgun (WGS) entry which is preliminary data.</text>
</comment>
<dbReference type="InterPro" id="IPR036286">
    <property type="entry name" value="LexA/Signal_pep-like_sf"/>
</dbReference>
<evidence type="ECO:0000313" key="6">
    <source>
        <dbReference type="Proteomes" id="UP001161065"/>
    </source>
</evidence>
<evidence type="ECO:0000256" key="1">
    <source>
        <dbReference type="ARBA" id="ARBA00023015"/>
    </source>
</evidence>
<keyword evidence="2" id="KW-0238">DNA-binding</keyword>
<evidence type="ECO:0000256" key="3">
    <source>
        <dbReference type="ARBA" id="ARBA00023163"/>
    </source>
</evidence>
<dbReference type="GO" id="GO:0003677">
    <property type="term" value="F:DNA binding"/>
    <property type="evidence" value="ECO:0007669"/>
    <property type="project" value="UniProtKB-KW"/>
</dbReference>
<dbReference type="InterPro" id="IPR015927">
    <property type="entry name" value="Peptidase_S24_S26A/B/C"/>
</dbReference>
<dbReference type="EMBL" id="JAOCEK010000026">
    <property type="protein sequence ID" value="MDH1336813.1"/>
    <property type="molecule type" value="Genomic_DNA"/>
</dbReference>
<evidence type="ECO:0000256" key="2">
    <source>
        <dbReference type="ARBA" id="ARBA00023125"/>
    </source>
</evidence>
<dbReference type="PANTHER" id="PTHR40661:SF3">
    <property type="entry name" value="FELS-1 PROPHAGE TRANSCRIPTIONAL REGULATOR"/>
    <property type="match status" value="1"/>
</dbReference>
<dbReference type="AlphaFoldDB" id="A0AA42TWW5"/>
<dbReference type="CDD" id="cd06529">
    <property type="entry name" value="S24_LexA-like"/>
    <property type="match status" value="1"/>
</dbReference>
<dbReference type="PANTHER" id="PTHR40661">
    <property type="match status" value="1"/>
</dbReference>